<comment type="caution">
    <text evidence="1">The sequence shown here is derived from an EMBL/GenBank/DDBJ whole genome shotgun (WGS) entry which is preliminary data.</text>
</comment>
<evidence type="ECO:0000313" key="2">
    <source>
        <dbReference type="Proteomes" id="UP000814128"/>
    </source>
</evidence>
<reference evidence="1" key="1">
    <citation type="submission" date="2021-02" db="EMBL/GenBank/DDBJ databases">
        <authorList>
            <consortium name="DOE Joint Genome Institute"/>
            <person name="Ahrendt S."/>
            <person name="Looney B.P."/>
            <person name="Miyauchi S."/>
            <person name="Morin E."/>
            <person name="Drula E."/>
            <person name="Courty P.E."/>
            <person name="Chicoki N."/>
            <person name="Fauchery L."/>
            <person name="Kohler A."/>
            <person name="Kuo A."/>
            <person name="Labutti K."/>
            <person name="Pangilinan J."/>
            <person name="Lipzen A."/>
            <person name="Riley R."/>
            <person name="Andreopoulos W."/>
            <person name="He G."/>
            <person name="Johnson J."/>
            <person name="Barry K.W."/>
            <person name="Grigoriev I.V."/>
            <person name="Nagy L."/>
            <person name="Hibbett D."/>
            <person name="Henrissat B."/>
            <person name="Matheny P.B."/>
            <person name="Labbe J."/>
            <person name="Martin F."/>
        </authorList>
    </citation>
    <scope>NUCLEOTIDE SEQUENCE</scope>
    <source>
        <strain evidence="1">EC-137</strain>
    </source>
</reference>
<keyword evidence="2" id="KW-1185">Reference proteome</keyword>
<dbReference type="Proteomes" id="UP000814128">
    <property type="component" value="Unassembled WGS sequence"/>
</dbReference>
<sequence>MPKYDVSASQGWRSLVTRLRNHISPHVLLVTAHPDDEAFFFGPTLIALLDDTQRKLHASSPVMHSLCLSVGGAEGLGATRAEELARSLDVFGVNEDNRLIIDHNELKDNIKTKWDPSLVADTVEHYVISHNITTILTFDPSGVSSHPNHQSLYHGTSKLLSRSSIPPGLRAYALVSVPLSIKYIAIFAPLQAKYDLFVAKHLNNFQVPIPVFVAGASQWLTIVRAIISHRSQLAWFRWLNMAFSRYLWVNEWVAIETSE</sequence>
<reference evidence="1" key="2">
    <citation type="journal article" date="2022" name="New Phytol.">
        <title>Evolutionary transition to the ectomycorrhizal habit in the genomes of a hyperdiverse lineage of mushroom-forming fungi.</title>
        <authorList>
            <person name="Looney B."/>
            <person name="Miyauchi S."/>
            <person name="Morin E."/>
            <person name="Drula E."/>
            <person name="Courty P.E."/>
            <person name="Kohler A."/>
            <person name="Kuo A."/>
            <person name="LaButti K."/>
            <person name="Pangilinan J."/>
            <person name="Lipzen A."/>
            <person name="Riley R."/>
            <person name="Andreopoulos W."/>
            <person name="He G."/>
            <person name="Johnson J."/>
            <person name="Nolan M."/>
            <person name="Tritt A."/>
            <person name="Barry K.W."/>
            <person name="Grigoriev I.V."/>
            <person name="Nagy L.G."/>
            <person name="Hibbett D."/>
            <person name="Henrissat B."/>
            <person name="Matheny P.B."/>
            <person name="Labbe J."/>
            <person name="Martin F.M."/>
        </authorList>
    </citation>
    <scope>NUCLEOTIDE SEQUENCE</scope>
    <source>
        <strain evidence="1">EC-137</strain>
    </source>
</reference>
<proteinExistence type="predicted"/>
<protein>
    <submittedName>
        <fullName evidence="1">Deacetylase LmbE-like domain-containing protein</fullName>
    </submittedName>
</protein>
<accession>A0ACB8QM34</accession>
<dbReference type="EMBL" id="MU273539">
    <property type="protein sequence ID" value="KAI0032680.1"/>
    <property type="molecule type" value="Genomic_DNA"/>
</dbReference>
<evidence type="ECO:0000313" key="1">
    <source>
        <dbReference type="EMBL" id="KAI0032680.1"/>
    </source>
</evidence>
<organism evidence="1 2">
    <name type="scientific">Vararia minispora EC-137</name>
    <dbReference type="NCBI Taxonomy" id="1314806"/>
    <lineage>
        <taxon>Eukaryota</taxon>
        <taxon>Fungi</taxon>
        <taxon>Dikarya</taxon>
        <taxon>Basidiomycota</taxon>
        <taxon>Agaricomycotina</taxon>
        <taxon>Agaricomycetes</taxon>
        <taxon>Russulales</taxon>
        <taxon>Lachnocladiaceae</taxon>
        <taxon>Vararia</taxon>
    </lineage>
</organism>
<name>A0ACB8QM34_9AGAM</name>
<gene>
    <name evidence="1" type="ORF">K488DRAFT_78364</name>
</gene>